<dbReference type="EMBL" id="JARKNE010000006">
    <property type="protein sequence ID" value="KAK5825797.1"/>
    <property type="molecule type" value="Genomic_DNA"/>
</dbReference>
<evidence type="ECO:0000259" key="1">
    <source>
        <dbReference type="Pfam" id="PF00078"/>
    </source>
</evidence>
<evidence type="ECO:0000313" key="2">
    <source>
        <dbReference type="EMBL" id="KAK5825797.1"/>
    </source>
</evidence>
<protein>
    <recommendedName>
        <fullName evidence="1">Reverse transcriptase domain-containing protein</fullName>
    </recommendedName>
</protein>
<name>A0ABR0PMZ8_GOSAR</name>
<dbReference type="PANTHER" id="PTHR46890">
    <property type="entry name" value="NON-LTR RETROLELEMENT REVERSE TRANSCRIPTASE-LIKE PROTEIN-RELATED"/>
    <property type="match status" value="1"/>
</dbReference>
<dbReference type="Proteomes" id="UP001358586">
    <property type="component" value="Chromosome 6"/>
</dbReference>
<feature type="domain" description="Reverse transcriptase" evidence="1">
    <location>
        <begin position="219"/>
        <end position="373"/>
    </location>
</feature>
<proteinExistence type="predicted"/>
<dbReference type="SUPFAM" id="SSF56672">
    <property type="entry name" value="DNA/RNA polymerases"/>
    <property type="match status" value="1"/>
</dbReference>
<gene>
    <name evidence="2" type="ORF">PVK06_020663</name>
</gene>
<organism evidence="2 3">
    <name type="scientific">Gossypium arboreum</name>
    <name type="common">Tree cotton</name>
    <name type="synonym">Gossypium nanking</name>
    <dbReference type="NCBI Taxonomy" id="29729"/>
    <lineage>
        <taxon>Eukaryota</taxon>
        <taxon>Viridiplantae</taxon>
        <taxon>Streptophyta</taxon>
        <taxon>Embryophyta</taxon>
        <taxon>Tracheophyta</taxon>
        <taxon>Spermatophyta</taxon>
        <taxon>Magnoliopsida</taxon>
        <taxon>eudicotyledons</taxon>
        <taxon>Gunneridae</taxon>
        <taxon>Pentapetalae</taxon>
        <taxon>rosids</taxon>
        <taxon>malvids</taxon>
        <taxon>Malvales</taxon>
        <taxon>Malvaceae</taxon>
        <taxon>Malvoideae</taxon>
        <taxon>Gossypium</taxon>
    </lineage>
</organism>
<evidence type="ECO:0000313" key="3">
    <source>
        <dbReference type="Proteomes" id="UP001358586"/>
    </source>
</evidence>
<dbReference type="InterPro" id="IPR052343">
    <property type="entry name" value="Retrotransposon-Effector_Assoc"/>
</dbReference>
<reference evidence="2 3" key="1">
    <citation type="submission" date="2023-03" db="EMBL/GenBank/DDBJ databases">
        <title>WGS of Gossypium arboreum.</title>
        <authorList>
            <person name="Yu D."/>
        </authorList>
    </citation>
    <scope>NUCLEOTIDE SEQUENCE [LARGE SCALE GENOMIC DNA]</scope>
    <source>
        <tissue evidence="2">Leaf</tissue>
    </source>
</reference>
<dbReference type="PANTHER" id="PTHR46890:SF48">
    <property type="entry name" value="RNA-DIRECTED DNA POLYMERASE"/>
    <property type="match status" value="1"/>
</dbReference>
<accession>A0ABR0PMZ8</accession>
<comment type="caution">
    <text evidence="2">The sequence shown here is derived from an EMBL/GenBank/DDBJ whole genome shotgun (WGS) entry which is preliminary data.</text>
</comment>
<sequence>MVKDNWDSTQGLLPAKLEQLKQKISQWVQQVKKGRQRVKQQLHRQLDRLLGEDRVDDNLAEIINTKIHLNQEIDKDKVYWEQIACVNLLKVGDRNTAFFHRLATQRHKANVINSLQNSLGESVCDEEGMETIAKNYFQDLFRSRGVSNLELILEGVARCINDHTNAKLTSEYTVEEVRTTLKSTGPTKALGDDGFPTIFFQKCWHIVENEIMHTLKRKRIGKMGHMALKLDISKAYDRVEWEFLKAMMERMGFAPSWVSFILKCVSTVSYSIMLNRTKGECFRPMRALRQGDPLSPYLFLICSEGLSSLIRTTIMRGDIKCLKACRHGLQISHVLFVDDCIIFGEEMNLGACKIKEVLKEYEECSGQCVKFEKPMVFFSTNTSEADRLMVASLLGLMDRPDSLLAQVLKVRYYPTTTFLQTELGRQPSYTWKSIWVVKGILKEGLGWKVGTCNTISINDDAWLLGADNFRVRHRISNVNIAMVAALIDGNNRMWREELIRTTFKPDDADRILHIPLASEAHPDMIFWHGEHSGEFTVRSACKMLQNQIPTTYSTDSQIMTQPFYKQLWALQLPNKIKILAWKVSWNFIPTMHVFVECPVSEELWRELNCSWLRQSESHECIEWLTWIFSKCTEAQRRLVICGIWVLWMDKNKNLDEGKSYSGKEAASYVRHYLGEIDGLNEKQISDAQQNDKWKVSAQSTIKINFDVAFDDQNHQSTFAIVVRNYKGEIKATKSYLHSMVATVFEAESSWGKTWDSQIFLSKGTPKQLSTNAWHNPKINRRLMRISVTYKVKKAVAPILAYKLAHIIATTSLRKKKEIYLLGVLGYATHQSELDRPQKPD</sequence>
<dbReference type="InterPro" id="IPR000477">
    <property type="entry name" value="RT_dom"/>
</dbReference>
<dbReference type="Pfam" id="PF00078">
    <property type="entry name" value="RVT_1"/>
    <property type="match status" value="1"/>
</dbReference>
<dbReference type="InterPro" id="IPR043502">
    <property type="entry name" value="DNA/RNA_pol_sf"/>
</dbReference>
<keyword evidence="3" id="KW-1185">Reference proteome</keyword>